<sequence length="749" mass="72371">MRGACAHFVIGAAAGGGPGEGGRAHSGGRGASSPGRDHAGGGCGDHAVDDGSACGDAGGARRSVSSRAGGPGSLSQPVLQAASPRESPAQDTASSPQAAGSHRLANRSSGVTDSRRGGAGSEAESVPGSLVSTAASAAAVLMDIVPALIGRRRGGDGLVAGPVAGHGGLYSPHGSAGTLRSSGSGRWAGVAAPPALPTGDSAVAVAAHNVWGGGSGGGSGRGGFGDSGPAGGGSAGDKASLKAAGVFAGLYWGDDEEGGWGEAVAGMLDSESPGEAHQWAIVMAPAFAKPSALTARALEWGVARPRDSDAAASPERPSSPSEAQQPPPDSPSAEPPAEAGIQAPAGPAPDGGATATRPAAHPGLAAGAATAAIGHAPGGSGATAAPITPPAAPAAAAAACRGVAAWARRLGVTALPDPSAASPTADGDADDAARTGGDLAQLSLPVEWAERRLQSPSGRAALIEALNAQRGAGARCVSAEGLRWIAALCLGLLDALGAGRDAAAGSAAAPAAFRASASETDAQGAAGGGGSELDRSADSSATAAAEASAASAVGGRTEHAPLARPAPADCSGSAGVLEHADQIVLAGLTFWSAAPEASGAAGPAEPFGGGRRARTWMASLMLEHSAWQSPPFWEAALVESTAAALRRVADGGGVGEQAGRSWARMSDAERRGVKAQEEAALAGQLGSFAVAMQSYGAPKRLGGRLLAGFGEAVRGEEARAALEEGVAGWLGEGWLRNSKRADDGLGGSS</sequence>
<dbReference type="EMBL" id="HBET01011185">
    <property type="protein sequence ID" value="CAD8563330.1"/>
    <property type="molecule type" value="Transcribed_RNA"/>
</dbReference>
<feature type="region of interest" description="Disordered" evidence="1">
    <location>
        <begin position="216"/>
        <end position="238"/>
    </location>
</feature>
<feature type="region of interest" description="Disordered" evidence="1">
    <location>
        <begin position="305"/>
        <end position="360"/>
    </location>
</feature>
<feature type="compositionally biased region" description="Low complexity" evidence="1">
    <location>
        <begin position="538"/>
        <end position="552"/>
    </location>
</feature>
<organism evidence="2">
    <name type="scientific">Cafeteria roenbergensis</name>
    <name type="common">Marine flagellate</name>
    <dbReference type="NCBI Taxonomy" id="33653"/>
    <lineage>
        <taxon>Eukaryota</taxon>
        <taxon>Sar</taxon>
        <taxon>Stramenopiles</taxon>
        <taxon>Bigyra</taxon>
        <taxon>Opalozoa</taxon>
        <taxon>Bicosoecida</taxon>
        <taxon>Cafeteriaceae</taxon>
        <taxon>Cafeteria</taxon>
    </lineage>
</organism>
<gene>
    <name evidence="2" type="ORF">CROE0942_LOCUS7707</name>
</gene>
<feature type="region of interest" description="Disordered" evidence="1">
    <location>
        <begin position="415"/>
        <end position="435"/>
    </location>
</feature>
<feature type="compositionally biased region" description="Pro residues" evidence="1">
    <location>
        <begin position="325"/>
        <end position="334"/>
    </location>
</feature>
<feature type="compositionally biased region" description="Low complexity" evidence="1">
    <location>
        <begin position="310"/>
        <end position="324"/>
    </location>
</feature>
<evidence type="ECO:0000313" key="2">
    <source>
        <dbReference type="EMBL" id="CAD8563330.1"/>
    </source>
</evidence>
<feature type="compositionally biased region" description="Polar residues" evidence="1">
    <location>
        <begin position="89"/>
        <end position="98"/>
    </location>
</feature>
<feature type="compositionally biased region" description="Low complexity" evidence="1">
    <location>
        <begin position="335"/>
        <end position="360"/>
    </location>
</feature>
<protein>
    <submittedName>
        <fullName evidence="2">Uncharacterized protein</fullName>
    </submittedName>
</protein>
<dbReference type="AlphaFoldDB" id="A0A7S0JXF0"/>
<feature type="region of interest" description="Disordered" evidence="1">
    <location>
        <begin position="521"/>
        <end position="571"/>
    </location>
</feature>
<proteinExistence type="predicted"/>
<reference evidence="2" key="1">
    <citation type="submission" date="2021-01" db="EMBL/GenBank/DDBJ databases">
        <authorList>
            <person name="Corre E."/>
            <person name="Pelletier E."/>
            <person name="Niang G."/>
            <person name="Scheremetjew M."/>
            <person name="Finn R."/>
            <person name="Kale V."/>
            <person name="Holt S."/>
            <person name="Cochrane G."/>
            <person name="Meng A."/>
            <person name="Brown T."/>
            <person name="Cohen L."/>
        </authorList>
    </citation>
    <scope>NUCLEOTIDE SEQUENCE</scope>
    <source>
        <strain evidence="2">E4-10</strain>
    </source>
</reference>
<accession>A0A7S0JXF0</accession>
<evidence type="ECO:0000256" key="1">
    <source>
        <dbReference type="SAM" id="MobiDB-lite"/>
    </source>
</evidence>
<feature type="region of interest" description="Disordered" evidence="1">
    <location>
        <begin position="12"/>
        <end position="128"/>
    </location>
</feature>
<feature type="compositionally biased region" description="Gly residues" evidence="1">
    <location>
        <begin position="13"/>
        <end position="30"/>
    </location>
</feature>
<name>A0A7S0JXF0_CAFRO</name>
<feature type="compositionally biased region" description="Low complexity" evidence="1">
    <location>
        <begin position="415"/>
        <end position="426"/>
    </location>
</feature>
<feature type="compositionally biased region" description="Gly residues" evidence="1">
    <location>
        <begin position="216"/>
        <end position="235"/>
    </location>
</feature>